<evidence type="ECO:0000313" key="1">
    <source>
        <dbReference type="EMBL" id="QDU36873.1"/>
    </source>
</evidence>
<dbReference type="Proteomes" id="UP000320496">
    <property type="component" value="Chromosome"/>
</dbReference>
<dbReference type="AlphaFoldDB" id="A0A517Z325"/>
<evidence type="ECO:0000313" key="2">
    <source>
        <dbReference type="Proteomes" id="UP000320496"/>
    </source>
</evidence>
<gene>
    <name evidence="1" type="ORF">Mal4_11740</name>
</gene>
<organism evidence="1 2">
    <name type="scientific">Maioricimonas rarisocia</name>
    <dbReference type="NCBI Taxonomy" id="2528026"/>
    <lineage>
        <taxon>Bacteria</taxon>
        <taxon>Pseudomonadati</taxon>
        <taxon>Planctomycetota</taxon>
        <taxon>Planctomycetia</taxon>
        <taxon>Planctomycetales</taxon>
        <taxon>Planctomycetaceae</taxon>
        <taxon>Maioricimonas</taxon>
    </lineage>
</organism>
<accession>A0A517Z325</accession>
<sequence length="97" mass="11145">MQQPSHVCNRGGFRGCTSFARSNDPSLNLDGPVMAISVTLSDEQSRRLEEMARRLNVTPQRLATAAIREFLSRPSNDFDRAMQYVLQKNRELYRRLT</sequence>
<name>A0A517Z325_9PLAN</name>
<reference evidence="1 2" key="1">
    <citation type="submission" date="2019-02" db="EMBL/GenBank/DDBJ databases">
        <title>Deep-cultivation of Planctomycetes and their phenomic and genomic characterization uncovers novel biology.</title>
        <authorList>
            <person name="Wiegand S."/>
            <person name="Jogler M."/>
            <person name="Boedeker C."/>
            <person name="Pinto D."/>
            <person name="Vollmers J."/>
            <person name="Rivas-Marin E."/>
            <person name="Kohn T."/>
            <person name="Peeters S.H."/>
            <person name="Heuer A."/>
            <person name="Rast P."/>
            <person name="Oberbeckmann S."/>
            <person name="Bunk B."/>
            <person name="Jeske O."/>
            <person name="Meyerdierks A."/>
            <person name="Storesund J.E."/>
            <person name="Kallscheuer N."/>
            <person name="Luecker S."/>
            <person name="Lage O.M."/>
            <person name="Pohl T."/>
            <person name="Merkel B.J."/>
            <person name="Hornburger P."/>
            <person name="Mueller R.-W."/>
            <person name="Bruemmer F."/>
            <person name="Labrenz M."/>
            <person name="Spormann A.M."/>
            <person name="Op den Camp H."/>
            <person name="Overmann J."/>
            <person name="Amann R."/>
            <person name="Jetten M.S.M."/>
            <person name="Mascher T."/>
            <person name="Medema M.H."/>
            <person name="Devos D.P."/>
            <person name="Kaster A.-K."/>
            <person name="Ovreas L."/>
            <person name="Rohde M."/>
            <person name="Galperin M.Y."/>
            <person name="Jogler C."/>
        </authorList>
    </citation>
    <scope>NUCLEOTIDE SEQUENCE [LARGE SCALE GENOMIC DNA]</scope>
    <source>
        <strain evidence="1 2">Mal4</strain>
    </source>
</reference>
<dbReference type="KEGG" id="mri:Mal4_11740"/>
<proteinExistence type="predicted"/>
<dbReference type="SUPFAM" id="SSF52777">
    <property type="entry name" value="CoA-dependent acyltransferases"/>
    <property type="match status" value="1"/>
</dbReference>
<protein>
    <recommendedName>
        <fullName evidence="3">Ribbon-helix-helix protein, copG family</fullName>
    </recommendedName>
</protein>
<evidence type="ECO:0008006" key="3">
    <source>
        <dbReference type="Google" id="ProtNLM"/>
    </source>
</evidence>
<keyword evidence="2" id="KW-1185">Reference proteome</keyword>
<dbReference type="EMBL" id="CP036275">
    <property type="protein sequence ID" value="QDU36873.1"/>
    <property type="molecule type" value="Genomic_DNA"/>
</dbReference>